<name>A0A1Q9DDY8_SYMMI</name>
<sequence>MSQNTAVQAQIFKTRTLRGNIRDSPVATEADVREPGPQWAMDRGLLEYTRRHAKAMREKIWGVTDAPAPGLPAGSAAPVVMPGLPPGEPTSTTPCTLRAPRKETHSTLHICYDGGFLTDFPARREMQATGAPMLGGLGANSTAGLIRRIRDLGLEVPPGAGKAQLQAILEDHHDEEHGGPPRRHQRQGWQQENRQLVHTQNGNCAAMAMRCATRLSPPTASAYAPQGRVQEPLPSRSSRTGALSDFWATQSLLWGLMVPFCSLRRKSGRKLVKAKISVAAGGAGAEAALPSSGAEEEEERETAEEKEGLLPSTGNEAIDQLQQVKIHGTVIPRGEVLEIMSLPFYVDLIVWAMRVGKKNDETLLHFMKKATGLEGSMGKCRVPPPLWVPIVTFSDGAPRAPPRQSLVFVFRADLMKEAAGHLLRWLAHGAVNLNSGLLLTHMEGRTATLTALLVAMRDVEDAGCTLAWGTELYEWLLDDWASVRGSGAIDLHGYAMHRAVW</sequence>
<evidence type="ECO:0000313" key="2">
    <source>
        <dbReference type="EMBL" id="OLP93367.1"/>
    </source>
</evidence>
<accession>A0A1Q9DDY8</accession>
<dbReference type="EMBL" id="LSRX01000585">
    <property type="protein sequence ID" value="OLP93367.1"/>
    <property type="molecule type" value="Genomic_DNA"/>
</dbReference>
<protein>
    <submittedName>
        <fullName evidence="2">Uncharacterized protein</fullName>
    </submittedName>
</protein>
<organism evidence="2 3">
    <name type="scientific">Symbiodinium microadriaticum</name>
    <name type="common">Dinoflagellate</name>
    <name type="synonym">Zooxanthella microadriatica</name>
    <dbReference type="NCBI Taxonomy" id="2951"/>
    <lineage>
        <taxon>Eukaryota</taxon>
        <taxon>Sar</taxon>
        <taxon>Alveolata</taxon>
        <taxon>Dinophyceae</taxon>
        <taxon>Suessiales</taxon>
        <taxon>Symbiodiniaceae</taxon>
        <taxon>Symbiodinium</taxon>
    </lineage>
</organism>
<dbReference type="OrthoDB" id="10340136at2759"/>
<dbReference type="Proteomes" id="UP000186817">
    <property type="component" value="Unassembled WGS sequence"/>
</dbReference>
<evidence type="ECO:0000313" key="3">
    <source>
        <dbReference type="Proteomes" id="UP000186817"/>
    </source>
</evidence>
<keyword evidence="3" id="KW-1185">Reference proteome</keyword>
<proteinExistence type="predicted"/>
<reference evidence="2 3" key="1">
    <citation type="submission" date="2016-02" db="EMBL/GenBank/DDBJ databases">
        <title>Genome analysis of coral dinoflagellate symbionts highlights evolutionary adaptations to a symbiotic lifestyle.</title>
        <authorList>
            <person name="Aranda M."/>
            <person name="Li Y."/>
            <person name="Liew Y.J."/>
            <person name="Baumgarten S."/>
            <person name="Simakov O."/>
            <person name="Wilson M."/>
            <person name="Piel J."/>
            <person name="Ashoor H."/>
            <person name="Bougouffa S."/>
            <person name="Bajic V.B."/>
            <person name="Ryu T."/>
            <person name="Ravasi T."/>
            <person name="Bayer T."/>
            <person name="Micklem G."/>
            <person name="Kim H."/>
            <person name="Bhak J."/>
            <person name="Lajeunesse T.C."/>
            <person name="Voolstra C.R."/>
        </authorList>
    </citation>
    <scope>NUCLEOTIDE SEQUENCE [LARGE SCALE GENOMIC DNA]</scope>
    <source>
        <strain evidence="2 3">CCMP2467</strain>
    </source>
</reference>
<feature type="region of interest" description="Disordered" evidence="1">
    <location>
        <begin position="285"/>
        <end position="314"/>
    </location>
</feature>
<gene>
    <name evidence="2" type="ORF">AK812_SmicGene24764</name>
</gene>
<comment type="caution">
    <text evidence="2">The sequence shown here is derived from an EMBL/GenBank/DDBJ whole genome shotgun (WGS) entry which is preliminary data.</text>
</comment>
<evidence type="ECO:0000256" key="1">
    <source>
        <dbReference type="SAM" id="MobiDB-lite"/>
    </source>
</evidence>
<feature type="region of interest" description="Disordered" evidence="1">
    <location>
        <begin position="219"/>
        <end position="239"/>
    </location>
</feature>
<dbReference type="AlphaFoldDB" id="A0A1Q9DDY8"/>